<dbReference type="PANTHER" id="PTHR43918:SF4">
    <property type="entry name" value="CARBOXYLIC ESTER HYDROLASE"/>
    <property type="match status" value="1"/>
</dbReference>
<evidence type="ECO:0000256" key="3">
    <source>
        <dbReference type="RuleBase" id="RU361235"/>
    </source>
</evidence>
<comment type="similarity">
    <text evidence="1 3">Belongs to the type-B carboxylesterase/lipase family.</text>
</comment>
<gene>
    <name evidence="5" type="ORF">ATNIH1004_006544</name>
</gene>
<evidence type="ECO:0000256" key="1">
    <source>
        <dbReference type="ARBA" id="ARBA00005964"/>
    </source>
</evidence>
<dbReference type="InterPro" id="IPR002018">
    <property type="entry name" value="CarbesteraseB"/>
</dbReference>
<dbReference type="Proteomes" id="UP000324241">
    <property type="component" value="Unassembled WGS sequence"/>
</dbReference>
<dbReference type="SUPFAM" id="SSF53474">
    <property type="entry name" value="alpha/beta-Hydrolases"/>
    <property type="match status" value="1"/>
</dbReference>
<evidence type="ECO:0000313" key="5">
    <source>
        <dbReference type="EMBL" id="KAA8647842.1"/>
    </source>
</evidence>
<evidence type="ECO:0000313" key="6">
    <source>
        <dbReference type="Proteomes" id="UP000324241"/>
    </source>
</evidence>
<evidence type="ECO:0000259" key="4">
    <source>
        <dbReference type="Pfam" id="PF00135"/>
    </source>
</evidence>
<dbReference type="GeneID" id="54329246"/>
<dbReference type="OrthoDB" id="408631at2759"/>
<feature type="chain" id="PRO_5024468435" description="Carboxylic ester hydrolase" evidence="3">
    <location>
        <begin position="17"/>
        <end position="567"/>
    </location>
</feature>
<dbReference type="Pfam" id="PF00135">
    <property type="entry name" value="COesterase"/>
    <property type="match status" value="1"/>
</dbReference>
<dbReference type="EMBL" id="QUQM01000004">
    <property type="protein sequence ID" value="KAA8647842.1"/>
    <property type="molecule type" value="Genomic_DNA"/>
</dbReference>
<dbReference type="AlphaFoldDB" id="A0A5M9MLG9"/>
<dbReference type="RefSeq" id="XP_033427203.1">
    <property type="nucleotide sequence ID" value="XM_033571171.1"/>
</dbReference>
<sequence length="567" mass="62314">MLSSLIFALLSTESFGENLRQNITQKAGNSPTVEIHNGTLEGTYNEFYQQDLFLGIPYAQPPVNELRFRTPRPLSKWDGVKKVDSYGPFCQGHQGILPGFDQKGVRYKESEDCLSINVVRPTGHYQSSALPVLVWIYGGGFIEGGSGDRRYNMSYLAKTSVEMDMPTIMVSFNYRVSGWGFLAGSEMAKYGLLNLGLKDQRMALRWVQENIHYFGGDPMRVTIHGESAGAASVGFHLLAHGGRDDGLFRAAIAQSGGPLSYSSFDSVSAGDARFHSVLNATGCHDASDTMRCLQTLPAAILQNSFAQYPWYPSLDGDLISDYTSVSLKKGEFVKVPLLIGSNTNEGTPFMQLLPNIAENFDGAVLSLSTGKLGSTVLEDLNRLYTIAADDSADYGLGTVVANPGSPYGPDYGKVTLFLGDYMFTSGRRTATRKWAEGKIPVYSYRFNTVPAGVSPQILGSAHFEEVAYVFRNTDGNGYETNPFNVSMTKRGQFECLSEIMSRMWLSFVNTGSPNHHGLSSVSTSWPAYTLDKPQNIVFAPDNVHLEKDNYRVKAMDLIDSSAQEFSR</sequence>
<protein>
    <recommendedName>
        <fullName evidence="3">Carboxylic ester hydrolase</fullName>
        <ecNumber evidence="3">3.1.1.-</ecNumber>
    </recommendedName>
</protein>
<dbReference type="InterPro" id="IPR019826">
    <property type="entry name" value="Carboxylesterase_B_AS"/>
</dbReference>
<dbReference type="InterPro" id="IPR050654">
    <property type="entry name" value="AChE-related_enzymes"/>
</dbReference>
<dbReference type="VEuPathDB" id="FungiDB:EYZ11_003633"/>
<keyword evidence="2 3" id="KW-0378">Hydrolase</keyword>
<keyword evidence="3" id="KW-0732">Signal</keyword>
<dbReference type="EC" id="3.1.1.-" evidence="3"/>
<accession>A0A5M9MLG9</accession>
<feature type="domain" description="Carboxylesterase type B" evidence="4">
    <location>
        <begin position="30"/>
        <end position="540"/>
    </location>
</feature>
<dbReference type="PROSITE" id="PS00122">
    <property type="entry name" value="CARBOXYLESTERASE_B_1"/>
    <property type="match status" value="1"/>
</dbReference>
<evidence type="ECO:0000256" key="2">
    <source>
        <dbReference type="ARBA" id="ARBA00022801"/>
    </source>
</evidence>
<proteinExistence type="inferred from homology"/>
<name>A0A5M9MLG9_9EURO</name>
<dbReference type="Gene3D" id="3.40.50.1820">
    <property type="entry name" value="alpha/beta hydrolase"/>
    <property type="match status" value="1"/>
</dbReference>
<dbReference type="GO" id="GO:0052689">
    <property type="term" value="F:carboxylic ester hydrolase activity"/>
    <property type="evidence" value="ECO:0007669"/>
    <property type="project" value="TreeGrafter"/>
</dbReference>
<dbReference type="InterPro" id="IPR029058">
    <property type="entry name" value="AB_hydrolase_fold"/>
</dbReference>
<reference evidence="5 6" key="1">
    <citation type="submission" date="2019-08" db="EMBL/GenBank/DDBJ databases">
        <title>The genome sequence of a newly discovered highly antifungal drug resistant Aspergillus species, Aspergillus tanneri NIH 1004.</title>
        <authorList>
            <person name="Mounaud S."/>
            <person name="Singh I."/>
            <person name="Joardar V."/>
            <person name="Pakala S."/>
            <person name="Pakala S."/>
            <person name="Venepally P."/>
            <person name="Chung J.K."/>
            <person name="Losada L."/>
            <person name="Nierman W.C."/>
        </authorList>
    </citation>
    <scope>NUCLEOTIDE SEQUENCE [LARGE SCALE GENOMIC DNA]</scope>
    <source>
        <strain evidence="5 6">NIH1004</strain>
    </source>
</reference>
<comment type="caution">
    <text evidence="5">The sequence shown here is derived from an EMBL/GenBank/DDBJ whole genome shotgun (WGS) entry which is preliminary data.</text>
</comment>
<organism evidence="5 6">
    <name type="scientific">Aspergillus tanneri</name>
    <dbReference type="NCBI Taxonomy" id="1220188"/>
    <lineage>
        <taxon>Eukaryota</taxon>
        <taxon>Fungi</taxon>
        <taxon>Dikarya</taxon>
        <taxon>Ascomycota</taxon>
        <taxon>Pezizomycotina</taxon>
        <taxon>Eurotiomycetes</taxon>
        <taxon>Eurotiomycetidae</taxon>
        <taxon>Eurotiales</taxon>
        <taxon>Aspergillaceae</taxon>
        <taxon>Aspergillus</taxon>
        <taxon>Aspergillus subgen. Circumdati</taxon>
    </lineage>
</organism>
<dbReference type="PANTHER" id="PTHR43918">
    <property type="entry name" value="ACETYLCHOLINESTERASE"/>
    <property type="match status" value="1"/>
</dbReference>
<feature type="signal peptide" evidence="3">
    <location>
        <begin position="1"/>
        <end position="16"/>
    </location>
</feature>